<dbReference type="NCBIfam" id="TIGR02135">
    <property type="entry name" value="phoU_full"/>
    <property type="match status" value="1"/>
</dbReference>
<dbReference type="RefSeq" id="WP_008907553.1">
    <property type="nucleotide sequence ID" value="NZ_CAKP01000005.1"/>
</dbReference>
<dbReference type="GO" id="GO:0045936">
    <property type="term" value="P:negative regulation of phosphate metabolic process"/>
    <property type="evidence" value="ECO:0007669"/>
    <property type="project" value="InterPro"/>
</dbReference>
<dbReference type="OrthoDB" id="9814256at2"/>
<evidence type="ECO:0000313" key="10">
    <source>
        <dbReference type="Proteomes" id="UP000007652"/>
    </source>
</evidence>
<proteinExistence type="inferred from homology"/>
<dbReference type="InterPro" id="IPR038078">
    <property type="entry name" value="PhoU-like_sf"/>
</dbReference>
<feature type="domain" description="PhoU" evidence="8">
    <location>
        <begin position="120"/>
        <end position="205"/>
    </location>
</feature>
<name>G0V3Z0_9CLOT</name>
<comment type="subcellular location">
    <subcellularLocation>
        <location evidence="1 7">Cytoplasm</location>
    </subcellularLocation>
</comment>
<accession>G0V3Z0</accession>
<dbReference type="PIRSF" id="PIRSF003107">
    <property type="entry name" value="PhoU"/>
    <property type="match status" value="1"/>
</dbReference>
<reference evidence="9 10" key="1">
    <citation type="journal article" date="2011" name="J. Bacteriol.">
        <title>Draft genome sequence of Caloramator australicus strain RC3T, a thermoanaerobe from the Great Artesian Basin of Australia.</title>
        <authorList>
            <person name="Ogg C.D."/>
            <person name="Patel B.K.C."/>
        </authorList>
    </citation>
    <scope>NUCLEOTIDE SEQUENCE [LARGE SCALE GENOMIC DNA]</scope>
    <source>
        <strain evidence="9 10">RC3</strain>
    </source>
</reference>
<dbReference type="AlphaFoldDB" id="G0V3Z0"/>
<dbReference type="InterPro" id="IPR028366">
    <property type="entry name" value="PhoU"/>
</dbReference>
<dbReference type="Proteomes" id="UP000007652">
    <property type="component" value="Unassembled WGS sequence"/>
</dbReference>
<dbReference type="Gene3D" id="1.20.58.220">
    <property type="entry name" value="Phosphate transport system protein phou homolog 2, domain 2"/>
    <property type="match status" value="1"/>
</dbReference>
<evidence type="ECO:0000256" key="2">
    <source>
        <dbReference type="ARBA" id="ARBA00008107"/>
    </source>
</evidence>
<gene>
    <name evidence="9" type="ORF">CAAU_0181</name>
</gene>
<comment type="subunit">
    <text evidence="3 7">Homodimer.</text>
</comment>
<evidence type="ECO:0000256" key="6">
    <source>
        <dbReference type="ARBA" id="ARBA00022592"/>
    </source>
</evidence>
<dbReference type="FunFam" id="1.20.58.220:FF:000004">
    <property type="entry name" value="Phosphate-specific transport system accessory protein PhoU"/>
    <property type="match status" value="1"/>
</dbReference>
<dbReference type="STRING" id="857293.CAAU_0181"/>
<dbReference type="EMBL" id="CAKP01000005">
    <property type="protein sequence ID" value="CCC57830.1"/>
    <property type="molecule type" value="Genomic_DNA"/>
</dbReference>
<sequence>MTRLHFQQNLKEVKHKVLRMGSLVEVIVDKAVTSLKEQNLELAKTIVEEDDKIDAMDLEIEMDCMKLLALQQPLAKDLRTIATALKIITDLERMGDHAVNISKITLEIGKEPLIKPLIDIPRMAKIAQEMIRLSLDAFVKEDIELAKKVAQMDQEVDDIYQAIIDELLEMIVKDPSITKQATKLMFVGRYLERIADHTTNVCERIIYMVTGKLEEIN</sequence>
<evidence type="ECO:0000256" key="1">
    <source>
        <dbReference type="ARBA" id="ARBA00004496"/>
    </source>
</evidence>
<comment type="function">
    <text evidence="7">Plays a role in the regulation of phosphate uptake.</text>
</comment>
<keyword evidence="5 7" id="KW-0963">Cytoplasm</keyword>
<keyword evidence="6 7" id="KW-0592">Phosphate transport</keyword>
<comment type="similarity">
    <text evidence="2 7">Belongs to the PhoU family.</text>
</comment>
<evidence type="ECO:0000313" key="9">
    <source>
        <dbReference type="EMBL" id="CCC57830.1"/>
    </source>
</evidence>
<comment type="caution">
    <text evidence="9">The sequence shown here is derived from an EMBL/GenBank/DDBJ whole genome shotgun (WGS) entry which is preliminary data.</text>
</comment>
<keyword evidence="4 7" id="KW-0813">Transport</keyword>
<organism evidence="9 10">
    <name type="scientific">Caloramator australicus RC3</name>
    <dbReference type="NCBI Taxonomy" id="857293"/>
    <lineage>
        <taxon>Bacteria</taxon>
        <taxon>Bacillati</taxon>
        <taxon>Bacillota</taxon>
        <taxon>Clostridia</taxon>
        <taxon>Eubacteriales</taxon>
        <taxon>Clostridiaceae</taxon>
        <taxon>Caloramator</taxon>
    </lineage>
</organism>
<dbReference type="InterPro" id="IPR026022">
    <property type="entry name" value="PhoU_dom"/>
</dbReference>
<dbReference type="PANTHER" id="PTHR42930">
    <property type="entry name" value="PHOSPHATE-SPECIFIC TRANSPORT SYSTEM ACCESSORY PROTEIN PHOU"/>
    <property type="match status" value="1"/>
</dbReference>
<evidence type="ECO:0000259" key="8">
    <source>
        <dbReference type="Pfam" id="PF01895"/>
    </source>
</evidence>
<evidence type="ECO:0000256" key="4">
    <source>
        <dbReference type="ARBA" id="ARBA00022448"/>
    </source>
</evidence>
<dbReference type="PANTHER" id="PTHR42930:SF3">
    <property type="entry name" value="PHOSPHATE-SPECIFIC TRANSPORT SYSTEM ACCESSORY PROTEIN PHOU"/>
    <property type="match status" value="1"/>
</dbReference>
<protein>
    <recommendedName>
        <fullName evidence="7">Phosphate-specific transport system accessory protein PhoU</fullName>
    </recommendedName>
</protein>
<feature type="domain" description="PhoU" evidence="8">
    <location>
        <begin position="17"/>
        <end position="104"/>
    </location>
</feature>
<dbReference type="GO" id="GO:0030643">
    <property type="term" value="P:intracellular phosphate ion homeostasis"/>
    <property type="evidence" value="ECO:0007669"/>
    <property type="project" value="InterPro"/>
</dbReference>
<evidence type="ECO:0000256" key="3">
    <source>
        <dbReference type="ARBA" id="ARBA00011738"/>
    </source>
</evidence>
<dbReference type="GO" id="GO:0005737">
    <property type="term" value="C:cytoplasm"/>
    <property type="evidence" value="ECO:0007669"/>
    <property type="project" value="UniProtKB-SubCell"/>
</dbReference>
<dbReference type="GO" id="GO:0006817">
    <property type="term" value="P:phosphate ion transport"/>
    <property type="evidence" value="ECO:0007669"/>
    <property type="project" value="UniProtKB-KW"/>
</dbReference>
<dbReference type="Pfam" id="PF01895">
    <property type="entry name" value="PhoU"/>
    <property type="match status" value="2"/>
</dbReference>
<evidence type="ECO:0000256" key="5">
    <source>
        <dbReference type="ARBA" id="ARBA00022490"/>
    </source>
</evidence>
<keyword evidence="10" id="KW-1185">Reference proteome</keyword>
<dbReference type="SUPFAM" id="SSF109755">
    <property type="entry name" value="PhoU-like"/>
    <property type="match status" value="1"/>
</dbReference>
<dbReference type="eggNOG" id="COG0704">
    <property type="taxonomic scope" value="Bacteria"/>
</dbReference>
<evidence type="ECO:0000256" key="7">
    <source>
        <dbReference type="PIRNR" id="PIRNR003107"/>
    </source>
</evidence>